<dbReference type="Proteomes" id="UP000647133">
    <property type="component" value="Unassembled WGS sequence"/>
</dbReference>
<protein>
    <submittedName>
        <fullName evidence="6">Sterol desaturase family protein</fullName>
    </submittedName>
</protein>
<keyword evidence="2" id="KW-0125">Carotenoid biosynthesis</keyword>
<keyword evidence="4" id="KW-1133">Transmembrane helix</keyword>
<dbReference type="PANTHER" id="PTHR31899">
    <property type="entry name" value="BETA-CAROTENE 3-HYDROXYLASE 1, CHLOROPLASTIC"/>
    <property type="match status" value="1"/>
</dbReference>
<sequence length="149" mass="17571">MLFALLFVILGFFLMEISGWFIHKYIMHGLLWRIHRTHHQRSKGAFELNDIFSLLFGSVSIILMVLGFEQLDYRFWMGLGITIYGAGYFVLHDVLIHRRGKWMKRPNRNSFFRGIFKAHQAHHANNKKKGTEAFGLLLVPLKYFKEGKK</sequence>
<evidence type="ECO:0000256" key="3">
    <source>
        <dbReference type="ARBA" id="ARBA00023002"/>
    </source>
</evidence>
<keyword evidence="4" id="KW-0472">Membrane</keyword>
<comment type="caution">
    <text evidence="6">The sequence shown here is derived from an EMBL/GenBank/DDBJ whole genome shotgun (WGS) entry which is preliminary data.</text>
</comment>
<dbReference type="PANTHER" id="PTHR31899:SF9">
    <property type="entry name" value="BETA-CAROTENE 3-HYDROXYLASE 1, CHLOROPLASTIC"/>
    <property type="match status" value="1"/>
</dbReference>
<proteinExistence type="inferred from homology"/>
<name>A0ABR9AIV0_9BACT</name>
<dbReference type="EMBL" id="JACYTQ010000002">
    <property type="protein sequence ID" value="MBD8488692.1"/>
    <property type="molecule type" value="Genomic_DNA"/>
</dbReference>
<evidence type="ECO:0000256" key="4">
    <source>
        <dbReference type="SAM" id="Phobius"/>
    </source>
</evidence>
<dbReference type="InterPro" id="IPR045019">
    <property type="entry name" value="BETA-OHASE-like"/>
</dbReference>
<evidence type="ECO:0000256" key="1">
    <source>
        <dbReference type="ARBA" id="ARBA00009324"/>
    </source>
</evidence>
<evidence type="ECO:0000313" key="7">
    <source>
        <dbReference type="Proteomes" id="UP000647133"/>
    </source>
</evidence>
<keyword evidence="4" id="KW-0812">Transmembrane</keyword>
<gene>
    <name evidence="6" type="ORF">IFO69_08050</name>
</gene>
<evidence type="ECO:0000313" key="6">
    <source>
        <dbReference type="EMBL" id="MBD8488692.1"/>
    </source>
</evidence>
<accession>A0ABR9AIV0</accession>
<reference evidence="6 7" key="1">
    <citation type="submission" date="2020-09" db="EMBL/GenBank/DDBJ databases">
        <title>Echinicola sp. CAU 1574 isolated from sand of Sido Beach.</title>
        <authorList>
            <person name="Kim W."/>
        </authorList>
    </citation>
    <scope>NUCLEOTIDE SEQUENCE [LARGE SCALE GENOMIC DNA]</scope>
    <source>
        <strain evidence="6 7">CAU 1574</strain>
    </source>
</reference>
<evidence type="ECO:0000256" key="2">
    <source>
        <dbReference type="ARBA" id="ARBA00022746"/>
    </source>
</evidence>
<feature type="transmembrane region" description="Helical" evidence="4">
    <location>
        <begin position="74"/>
        <end position="96"/>
    </location>
</feature>
<comment type="similarity">
    <text evidence="1">Belongs to the sterol desaturase family.</text>
</comment>
<dbReference type="Pfam" id="PF04116">
    <property type="entry name" value="FA_hydroxylase"/>
    <property type="match status" value="1"/>
</dbReference>
<dbReference type="RefSeq" id="WP_192009547.1">
    <property type="nucleotide sequence ID" value="NZ_JACYTQ010000002.1"/>
</dbReference>
<dbReference type="InterPro" id="IPR006694">
    <property type="entry name" value="Fatty_acid_hydroxylase"/>
</dbReference>
<keyword evidence="3" id="KW-0560">Oxidoreductase</keyword>
<evidence type="ECO:0000259" key="5">
    <source>
        <dbReference type="Pfam" id="PF04116"/>
    </source>
</evidence>
<feature type="transmembrane region" description="Helical" evidence="4">
    <location>
        <begin position="48"/>
        <end position="68"/>
    </location>
</feature>
<feature type="domain" description="Fatty acid hydroxylase" evidence="5">
    <location>
        <begin position="8"/>
        <end position="137"/>
    </location>
</feature>
<keyword evidence="7" id="KW-1185">Reference proteome</keyword>
<feature type="transmembrane region" description="Helical" evidence="4">
    <location>
        <begin position="6"/>
        <end position="27"/>
    </location>
</feature>
<organism evidence="6 7">
    <name type="scientific">Echinicola arenosa</name>
    <dbReference type="NCBI Taxonomy" id="2774144"/>
    <lineage>
        <taxon>Bacteria</taxon>
        <taxon>Pseudomonadati</taxon>
        <taxon>Bacteroidota</taxon>
        <taxon>Cytophagia</taxon>
        <taxon>Cytophagales</taxon>
        <taxon>Cyclobacteriaceae</taxon>
        <taxon>Echinicola</taxon>
    </lineage>
</organism>